<dbReference type="Gene3D" id="1.20.1250.20">
    <property type="entry name" value="MFS general substrate transporter like domains"/>
    <property type="match status" value="1"/>
</dbReference>
<evidence type="ECO:0000313" key="4">
    <source>
        <dbReference type="EMBL" id="GMM36622.1"/>
    </source>
</evidence>
<feature type="transmembrane region" description="Helical" evidence="2">
    <location>
        <begin position="248"/>
        <end position="272"/>
    </location>
</feature>
<feature type="transmembrane region" description="Helical" evidence="2">
    <location>
        <begin position="49"/>
        <end position="67"/>
    </location>
</feature>
<dbReference type="SUPFAM" id="SSF103473">
    <property type="entry name" value="MFS general substrate transporter"/>
    <property type="match status" value="1"/>
</dbReference>
<dbReference type="Proteomes" id="UP001360560">
    <property type="component" value="Unassembled WGS sequence"/>
</dbReference>
<feature type="domain" description="Major facilitator superfamily (MFS) profile" evidence="3">
    <location>
        <begin position="13"/>
        <end position="424"/>
    </location>
</feature>
<dbReference type="InterPro" id="IPR036259">
    <property type="entry name" value="MFS_trans_sf"/>
</dbReference>
<comment type="caution">
    <text evidence="4">The sequence shown here is derived from an EMBL/GenBank/DDBJ whole genome shotgun (WGS) entry which is preliminary data.</text>
</comment>
<keyword evidence="2" id="KW-0812">Transmembrane</keyword>
<dbReference type="GO" id="GO:0022857">
    <property type="term" value="F:transmembrane transporter activity"/>
    <property type="evidence" value="ECO:0007669"/>
    <property type="project" value="InterPro"/>
</dbReference>
<name>A0AAV5QQ42_9ASCO</name>
<proteinExistence type="predicted"/>
<evidence type="ECO:0000313" key="5">
    <source>
        <dbReference type="Proteomes" id="UP001360560"/>
    </source>
</evidence>
<gene>
    <name evidence="4" type="ORF">DASC09_039470</name>
</gene>
<dbReference type="Pfam" id="PF07690">
    <property type="entry name" value="MFS_1"/>
    <property type="match status" value="2"/>
</dbReference>
<dbReference type="PANTHER" id="PTHR23520">
    <property type="entry name" value="TRANSPORTER, PUTATIVE (AFU_ORTHOLOGUE AFUA_3G04000)-RELATED"/>
    <property type="match status" value="1"/>
</dbReference>
<accession>A0AAV5QQ42</accession>
<evidence type="ECO:0000259" key="3">
    <source>
        <dbReference type="PROSITE" id="PS50850"/>
    </source>
</evidence>
<dbReference type="EMBL" id="BTFZ01000011">
    <property type="protein sequence ID" value="GMM36622.1"/>
    <property type="molecule type" value="Genomic_DNA"/>
</dbReference>
<feature type="transmembrane region" description="Helical" evidence="2">
    <location>
        <begin position="397"/>
        <end position="420"/>
    </location>
</feature>
<organism evidence="4 5">
    <name type="scientific">Saccharomycopsis crataegensis</name>
    <dbReference type="NCBI Taxonomy" id="43959"/>
    <lineage>
        <taxon>Eukaryota</taxon>
        <taxon>Fungi</taxon>
        <taxon>Dikarya</taxon>
        <taxon>Ascomycota</taxon>
        <taxon>Saccharomycotina</taxon>
        <taxon>Saccharomycetes</taxon>
        <taxon>Saccharomycopsidaceae</taxon>
        <taxon>Saccharomycopsis</taxon>
    </lineage>
</organism>
<dbReference type="AlphaFoldDB" id="A0AAV5QQ42"/>
<dbReference type="InterPro" id="IPR011701">
    <property type="entry name" value="MFS"/>
</dbReference>
<dbReference type="PANTHER" id="PTHR23520:SF2">
    <property type="entry name" value="ABR173CP"/>
    <property type="match status" value="1"/>
</dbReference>
<evidence type="ECO:0000256" key="1">
    <source>
        <dbReference type="ARBA" id="ARBA00004141"/>
    </source>
</evidence>
<dbReference type="GO" id="GO:0000329">
    <property type="term" value="C:fungal-type vacuole membrane"/>
    <property type="evidence" value="ECO:0007669"/>
    <property type="project" value="TreeGrafter"/>
</dbReference>
<keyword evidence="2" id="KW-0472">Membrane</keyword>
<protein>
    <recommendedName>
        <fullName evidence="3">Major facilitator superfamily (MFS) profile domain-containing protein</fullName>
    </recommendedName>
</protein>
<keyword evidence="2" id="KW-1133">Transmembrane helix</keyword>
<dbReference type="RefSeq" id="XP_064853618.1">
    <property type="nucleotide sequence ID" value="XM_064997546.1"/>
</dbReference>
<feature type="transmembrane region" description="Helical" evidence="2">
    <location>
        <begin position="79"/>
        <end position="112"/>
    </location>
</feature>
<comment type="subcellular location">
    <subcellularLocation>
        <location evidence="1">Membrane</location>
        <topology evidence="1">Multi-pass membrane protein</topology>
    </subcellularLocation>
</comment>
<sequence length="432" mass="47654">MSIKKALLESPRDTRLLWLSAFLRLTAFGASNIVLTAYLAALGVSESRIGIFMTTTLVGDVVLSYILTWYADIIGRRRIMFFGSLFMVLAGLMFAQATSFWWLLFAAIIGVISPTGDEIGPFKSIEESAIAHLTPLSDRASVYAWHWLISCAGQATGTLFSGIFIQKLQDNGWQLIESYRAVFYVYAILAAGKCITMLFLSEKAEMNHSKHISISETMSLLTDDEEREQSKSKIINLSKETSNVLKRLLCIFMIDSFAAGFMPSSWLVYYFSETFSLNPKTLGSLFFSTSIANSLSSLPSSIFARALGPVKATLSVQVPSCLLLISIPFSSNFYMAVVELVLFYSTTAMDVVPRQVILTNLINPSELTRAMGIVNVGKTFARCIGPSVIGKLAGEGYLWTGFIINGGLTLVADFMLWIMFYGVDEKIKMAEG</sequence>
<feature type="transmembrane region" description="Helical" evidence="2">
    <location>
        <begin position="21"/>
        <end position="43"/>
    </location>
</feature>
<reference evidence="4 5" key="1">
    <citation type="journal article" date="2023" name="Elife">
        <title>Identification of key yeast species and microbe-microbe interactions impacting larval growth of Drosophila in the wild.</title>
        <authorList>
            <person name="Mure A."/>
            <person name="Sugiura Y."/>
            <person name="Maeda R."/>
            <person name="Honda K."/>
            <person name="Sakurai N."/>
            <person name="Takahashi Y."/>
            <person name="Watada M."/>
            <person name="Katoh T."/>
            <person name="Gotoh A."/>
            <person name="Gotoh Y."/>
            <person name="Taniguchi I."/>
            <person name="Nakamura K."/>
            <person name="Hayashi T."/>
            <person name="Katayama T."/>
            <person name="Uemura T."/>
            <person name="Hattori Y."/>
        </authorList>
    </citation>
    <scope>NUCLEOTIDE SEQUENCE [LARGE SCALE GENOMIC DNA]</scope>
    <source>
        <strain evidence="4 5">SC-9</strain>
    </source>
</reference>
<keyword evidence="5" id="KW-1185">Reference proteome</keyword>
<evidence type="ECO:0000256" key="2">
    <source>
        <dbReference type="SAM" id="Phobius"/>
    </source>
</evidence>
<dbReference type="InterPro" id="IPR020846">
    <property type="entry name" value="MFS_dom"/>
</dbReference>
<dbReference type="GeneID" id="90074597"/>
<feature type="transmembrane region" description="Helical" evidence="2">
    <location>
        <begin position="320"/>
        <end position="344"/>
    </location>
</feature>
<feature type="transmembrane region" description="Helical" evidence="2">
    <location>
        <begin position="181"/>
        <end position="200"/>
    </location>
</feature>
<dbReference type="PROSITE" id="PS50850">
    <property type="entry name" value="MFS"/>
    <property type="match status" value="1"/>
</dbReference>